<dbReference type="Pfam" id="PF00111">
    <property type="entry name" value="Fer2"/>
    <property type="match status" value="1"/>
</dbReference>
<dbReference type="InterPro" id="IPR036010">
    <property type="entry name" value="2Fe-2S_ferredoxin-like_sf"/>
</dbReference>
<dbReference type="InterPro" id="IPR054582">
    <property type="entry name" value="DmmA-like_N"/>
</dbReference>
<dbReference type="InterPro" id="IPR001041">
    <property type="entry name" value="2Fe-2S_ferredoxin-type"/>
</dbReference>
<geneLocation type="plasmid" evidence="11">
    <name>unnamed1</name>
</geneLocation>
<keyword evidence="8" id="KW-0411">Iron-sulfur</keyword>
<dbReference type="Gene3D" id="2.40.30.10">
    <property type="entry name" value="Translation factors"/>
    <property type="match status" value="1"/>
</dbReference>
<dbReference type="PROSITE" id="PS00197">
    <property type="entry name" value="2FE2S_FER_1"/>
    <property type="match status" value="1"/>
</dbReference>
<evidence type="ECO:0000313" key="12">
    <source>
        <dbReference type="Proteomes" id="UP000295294"/>
    </source>
</evidence>
<organism evidence="11 12">
    <name type="scientific">Cupriavidus oxalaticus</name>
    <dbReference type="NCBI Taxonomy" id="96344"/>
    <lineage>
        <taxon>Bacteria</taxon>
        <taxon>Pseudomonadati</taxon>
        <taxon>Pseudomonadota</taxon>
        <taxon>Betaproteobacteria</taxon>
        <taxon>Burkholderiales</taxon>
        <taxon>Burkholderiaceae</taxon>
        <taxon>Cupriavidus</taxon>
    </lineage>
</organism>
<keyword evidence="6" id="KW-0560">Oxidoreductase</keyword>
<dbReference type="RefSeq" id="WP_135706843.1">
    <property type="nucleotide sequence ID" value="NZ_CP038636.1"/>
</dbReference>
<dbReference type="InterPro" id="IPR012675">
    <property type="entry name" value="Beta-grasp_dom_sf"/>
</dbReference>
<name>A0A4P7LHA2_9BURK</name>
<gene>
    <name evidence="11" type="ORF">E0W60_31895</name>
</gene>
<feature type="domain" description="2Fe-2S ferredoxin-type" evidence="9">
    <location>
        <begin position="233"/>
        <end position="320"/>
    </location>
</feature>
<dbReference type="Gene3D" id="3.10.20.30">
    <property type="match status" value="1"/>
</dbReference>
<evidence type="ECO:0000259" key="9">
    <source>
        <dbReference type="PROSITE" id="PS51085"/>
    </source>
</evidence>
<feature type="domain" description="FAD-binding FR-type" evidence="10">
    <location>
        <begin position="4"/>
        <end position="109"/>
    </location>
</feature>
<dbReference type="InterPro" id="IPR050415">
    <property type="entry name" value="MRET"/>
</dbReference>
<evidence type="ECO:0000313" key="11">
    <source>
        <dbReference type="EMBL" id="QBY55604.1"/>
    </source>
</evidence>
<dbReference type="Gene3D" id="3.40.50.80">
    <property type="entry name" value="Nucleotide-binding domain of ferredoxin-NADP reductase (FNR) module"/>
    <property type="match status" value="1"/>
</dbReference>
<keyword evidence="2" id="KW-0285">Flavoprotein</keyword>
<dbReference type="Pfam" id="PF22290">
    <property type="entry name" value="DmmA-like_N"/>
    <property type="match status" value="1"/>
</dbReference>
<proteinExistence type="predicted"/>
<dbReference type="AlphaFoldDB" id="A0A4P7LHA2"/>
<dbReference type="PANTHER" id="PTHR47354">
    <property type="entry name" value="NADH OXIDOREDUCTASE HCR"/>
    <property type="match status" value="1"/>
</dbReference>
<keyword evidence="11" id="KW-0614">Plasmid</keyword>
<evidence type="ECO:0000256" key="7">
    <source>
        <dbReference type="ARBA" id="ARBA00023004"/>
    </source>
</evidence>
<dbReference type="OrthoDB" id="544091at2"/>
<keyword evidence="5" id="KW-0479">Metal-binding</keyword>
<dbReference type="GO" id="GO:0051537">
    <property type="term" value="F:2 iron, 2 sulfur cluster binding"/>
    <property type="evidence" value="ECO:0007669"/>
    <property type="project" value="UniProtKB-KW"/>
</dbReference>
<keyword evidence="4" id="KW-0001">2Fe-2S</keyword>
<protein>
    <submittedName>
        <fullName evidence="11">Oxidoreductase</fullName>
    </submittedName>
</protein>
<evidence type="ECO:0000256" key="5">
    <source>
        <dbReference type="ARBA" id="ARBA00022723"/>
    </source>
</evidence>
<dbReference type="InterPro" id="IPR017938">
    <property type="entry name" value="Riboflavin_synthase-like_b-brl"/>
</dbReference>
<keyword evidence="7" id="KW-0408">Iron</keyword>
<dbReference type="CDD" id="cd06185">
    <property type="entry name" value="PDR_like"/>
    <property type="match status" value="1"/>
</dbReference>
<dbReference type="GO" id="GO:0016491">
    <property type="term" value="F:oxidoreductase activity"/>
    <property type="evidence" value="ECO:0007669"/>
    <property type="project" value="UniProtKB-KW"/>
</dbReference>
<keyword evidence="3" id="KW-0288">FMN</keyword>
<dbReference type="InterPro" id="IPR006058">
    <property type="entry name" value="2Fe2S_fd_BS"/>
</dbReference>
<dbReference type="EMBL" id="CP038636">
    <property type="protein sequence ID" value="QBY55604.1"/>
    <property type="molecule type" value="Genomic_DNA"/>
</dbReference>
<evidence type="ECO:0000256" key="6">
    <source>
        <dbReference type="ARBA" id="ARBA00023002"/>
    </source>
</evidence>
<dbReference type="SUPFAM" id="SSF63380">
    <property type="entry name" value="Riboflavin synthase domain-like"/>
    <property type="match status" value="1"/>
</dbReference>
<dbReference type="SUPFAM" id="SSF52343">
    <property type="entry name" value="Ferredoxin reductase-like, C-terminal NADP-linked domain"/>
    <property type="match status" value="1"/>
</dbReference>
<evidence type="ECO:0000256" key="8">
    <source>
        <dbReference type="ARBA" id="ARBA00023014"/>
    </source>
</evidence>
<dbReference type="PRINTS" id="PR00409">
    <property type="entry name" value="PHDIOXRDTASE"/>
</dbReference>
<dbReference type="InterPro" id="IPR017927">
    <property type="entry name" value="FAD-bd_FR_type"/>
</dbReference>
<comment type="cofactor">
    <cofactor evidence="1">
        <name>FMN</name>
        <dbReference type="ChEBI" id="CHEBI:58210"/>
    </cofactor>
</comment>
<dbReference type="Proteomes" id="UP000295294">
    <property type="component" value="Plasmid unnamed1"/>
</dbReference>
<dbReference type="GO" id="GO:0046872">
    <property type="term" value="F:metal ion binding"/>
    <property type="evidence" value="ECO:0007669"/>
    <property type="project" value="UniProtKB-KW"/>
</dbReference>
<accession>A0A4P7LHA2</accession>
<dbReference type="PANTHER" id="PTHR47354:SF1">
    <property type="entry name" value="CARNITINE MONOOXYGENASE REDUCTASE SUBUNIT"/>
    <property type="match status" value="1"/>
</dbReference>
<sequence>MKPQESIPVRVAEIEPVTPLIKRFTLQHADGGALPRFSGGSHIVVEMQGHDRLHRNPYSLMSSPWDGDHYQIGVRRVDEGRGGSRHMHERVTVGSVLRVSAPVNLFPLLKTRRKHILIAGGIGITPFFSHLAELERLDAAYELHYAVRSQEHAGFAVALQRIAGSKLHLYVDEGGNQLDFATVLAGQPLGTDVYVCGPAGMIDAVRQAARAAGWSDGHVHWEQFLAPQPGVPFEAVLARSGITVQVGSEVSLLEAIEAAGVRAPYLCRGGACGQCELEVLETDGELLHRDHYLSAEERAGGRKLMPCVSRARCQRVVLAI</sequence>
<dbReference type="PROSITE" id="PS51085">
    <property type="entry name" value="2FE2S_FER_2"/>
    <property type="match status" value="1"/>
</dbReference>
<dbReference type="InterPro" id="IPR039261">
    <property type="entry name" value="FNR_nucleotide-bd"/>
</dbReference>
<reference evidence="11 12" key="1">
    <citation type="submission" date="2019-03" db="EMBL/GenBank/DDBJ databases">
        <title>Efficiently degradation of phenoxyalkanoic acid herbicides by Cupriavidus oxalaticus strain X32.</title>
        <authorList>
            <person name="Sheng X."/>
        </authorList>
    </citation>
    <scope>NUCLEOTIDE SEQUENCE [LARGE SCALE GENOMIC DNA]</scope>
    <source>
        <strain evidence="11 12">X32</strain>
        <plasmid evidence="11 12">unnamed1</plasmid>
    </source>
</reference>
<dbReference type="PROSITE" id="PS51384">
    <property type="entry name" value="FAD_FR"/>
    <property type="match status" value="1"/>
</dbReference>
<evidence type="ECO:0000256" key="3">
    <source>
        <dbReference type="ARBA" id="ARBA00022643"/>
    </source>
</evidence>
<evidence type="ECO:0000256" key="4">
    <source>
        <dbReference type="ARBA" id="ARBA00022714"/>
    </source>
</evidence>
<evidence type="ECO:0000256" key="2">
    <source>
        <dbReference type="ARBA" id="ARBA00022630"/>
    </source>
</evidence>
<evidence type="ECO:0000256" key="1">
    <source>
        <dbReference type="ARBA" id="ARBA00001917"/>
    </source>
</evidence>
<dbReference type="CDD" id="cd00207">
    <property type="entry name" value="fer2"/>
    <property type="match status" value="1"/>
</dbReference>
<dbReference type="KEGG" id="cox:E0W60_31895"/>
<evidence type="ECO:0000259" key="10">
    <source>
        <dbReference type="PROSITE" id="PS51384"/>
    </source>
</evidence>
<dbReference type="SUPFAM" id="SSF54292">
    <property type="entry name" value="2Fe-2S ferredoxin-like"/>
    <property type="match status" value="1"/>
</dbReference>